<organism evidence="4 5">
    <name type="scientific">Pyricularia oryzae</name>
    <name type="common">Rice blast fungus</name>
    <name type="synonym">Magnaporthe oryzae</name>
    <dbReference type="NCBI Taxonomy" id="318829"/>
    <lineage>
        <taxon>Eukaryota</taxon>
        <taxon>Fungi</taxon>
        <taxon>Dikarya</taxon>
        <taxon>Ascomycota</taxon>
        <taxon>Pezizomycotina</taxon>
        <taxon>Sordariomycetes</taxon>
        <taxon>Sordariomycetidae</taxon>
        <taxon>Magnaporthales</taxon>
        <taxon>Pyriculariaceae</taxon>
        <taxon>Pyricularia</taxon>
    </lineage>
</organism>
<keyword evidence="3" id="KW-0479">Metal-binding</keyword>
<evidence type="ECO:0000313" key="5">
    <source>
        <dbReference type="Proteomes" id="UP000294847"/>
    </source>
</evidence>
<dbReference type="PANTHER" id="PTHR10907:SF47">
    <property type="entry name" value="REGUCALCIN"/>
    <property type="match status" value="1"/>
</dbReference>
<dbReference type="Pfam" id="PF08450">
    <property type="entry name" value="SGL"/>
    <property type="match status" value="1"/>
</dbReference>
<reference evidence="4 5" key="1">
    <citation type="journal article" date="2019" name="Mol. Biol. Evol.">
        <title>Blast fungal genomes show frequent chromosomal changes, gene gains and losses, and effector gene turnover.</title>
        <authorList>
            <person name="Gomez Luciano L.B."/>
            <person name="Jason Tsai I."/>
            <person name="Chuma I."/>
            <person name="Tosa Y."/>
            <person name="Chen Y.H."/>
            <person name="Li J.Y."/>
            <person name="Li M.Y."/>
            <person name="Jade Lu M.Y."/>
            <person name="Nakayashiki H."/>
            <person name="Li W.H."/>
        </authorList>
    </citation>
    <scope>NUCLEOTIDE SEQUENCE [LARGE SCALE GENOMIC DNA]</scope>
    <source>
        <strain evidence="4">MZ5-1-6</strain>
    </source>
</reference>
<feature type="binding site" evidence="3">
    <location>
        <position position="24"/>
    </location>
    <ligand>
        <name>a divalent metal cation</name>
        <dbReference type="ChEBI" id="CHEBI:60240"/>
    </ligand>
</feature>
<accession>A0A4P7N9F4</accession>
<feature type="active site" description="Proton donor/acceptor" evidence="2">
    <location>
        <position position="214"/>
    </location>
</feature>
<evidence type="ECO:0000256" key="2">
    <source>
        <dbReference type="PIRSR" id="PIRSR605511-1"/>
    </source>
</evidence>
<dbReference type="Gene3D" id="2.120.10.30">
    <property type="entry name" value="TolB, C-terminal domain"/>
    <property type="match status" value="1"/>
</dbReference>
<dbReference type="GO" id="GO:0005509">
    <property type="term" value="F:calcium ion binding"/>
    <property type="evidence" value="ECO:0007669"/>
    <property type="project" value="TreeGrafter"/>
</dbReference>
<dbReference type="GO" id="GO:0004341">
    <property type="term" value="F:gluconolactonase activity"/>
    <property type="evidence" value="ECO:0007669"/>
    <property type="project" value="TreeGrafter"/>
</dbReference>
<evidence type="ECO:0000313" key="4">
    <source>
        <dbReference type="EMBL" id="QBZ59338.1"/>
    </source>
</evidence>
<name>A0A4P7N9F4_PYROR</name>
<dbReference type="InterPro" id="IPR005511">
    <property type="entry name" value="SMP-30"/>
</dbReference>
<feature type="binding site" evidence="3">
    <location>
        <position position="165"/>
    </location>
    <ligand>
        <name>a divalent metal cation</name>
        <dbReference type="ChEBI" id="CHEBI:60240"/>
    </ligand>
</feature>
<evidence type="ECO:0000256" key="3">
    <source>
        <dbReference type="PIRSR" id="PIRSR605511-2"/>
    </source>
</evidence>
<dbReference type="PANTHER" id="PTHR10907">
    <property type="entry name" value="REGUCALCIN"/>
    <property type="match status" value="1"/>
</dbReference>
<gene>
    <name evidence="4" type="ORF">PoMZ_04299</name>
</gene>
<dbReference type="InterPro" id="IPR013658">
    <property type="entry name" value="SGL"/>
</dbReference>
<protein>
    <submittedName>
        <fullName evidence="4">Uncharacterized protein</fullName>
    </submittedName>
</protein>
<keyword evidence="3" id="KW-0862">Zinc</keyword>
<dbReference type="PRINTS" id="PR01790">
    <property type="entry name" value="SMP30FAMILY"/>
</dbReference>
<feature type="binding site" evidence="3">
    <location>
        <position position="214"/>
    </location>
    <ligand>
        <name>a divalent metal cation</name>
        <dbReference type="ChEBI" id="CHEBI:60240"/>
    </ligand>
</feature>
<feature type="binding site" evidence="3">
    <location>
        <position position="116"/>
    </location>
    <ligand>
        <name>substrate</name>
    </ligand>
</feature>
<proteinExistence type="inferred from homology"/>
<dbReference type="Proteomes" id="UP000294847">
    <property type="component" value="Chromosome 3"/>
</dbReference>
<dbReference type="SUPFAM" id="SSF63829">
    <property type="entry name" value="Calcium-dependent phosphotriesterase"/>
    <property type="match status" value="1"/>
</dbReference>
<sequence>MAGQDIQTWEVKEPWIDLHCALGEGPYYEKEYNRLRFVDLKKNRLHTVSLDKGPDSLETLEIDVPIGVTADIEGVDPAEKILVGLKYGMATLDRKTGKYEYLTKFKDEDDKRLRGNDGAVDPHGRFWIGTMNDFYLNGVWPEGFLMRFDGSKSKETVLSDLTIPNSVGWSPDGKIMYFTHTTAGVIMAWDYSPEDGSLSNERVLYKHDGSGGPDGFRVDAEGNIWHAFYGEARVLRISPEGKVTGVIKMPTNNITCVEFVGTMLYITTAGDDEGPEWSKKYDGGLFRIDVGVKGLDPYKFKLEQ</sequence>
<evidence type="ECO:0000256" key="1">
    <source>
        <dbReference type="ARBA" id="ARBA00008853"/>
    </source>
</evidence>
<dbReference type="EMBL" id="CP034206">
    <property type="protein sequence ID" value="QBZ59338.1"/>
    <property type="molecule type" value="Genomic_DNA"/>
</dbReference>
<dbReference type="InterPro" id="IPR011042">
    <property type="entry name" value="6-blade_b-propeller_TolB-like"/>
</dbReference>
<comment type="cofactor">
    <cofactor evidence="3">
        <name>Zn(2+)</name>
        <dbReference type="ChEBI" id="CHEBI:29105"/>
    </cofactor>
    <text evidence="3">Binds 1 divalent metal cation per subunit.</text>
</comment>
<dbReference type="AlphaFoldDB" id="A0A4P7N9F4"/>
<feature type="binding site" evidence="3">
    <location>
        <position position="114"/>
    </location>
    <ligand>
        <name>substrate</name>
    </ligand>
</feature>
<comment type="similarity">
    <text evidence="1">Belongs to the SMP-30/CGR1 family.</text>
</comment>